<evidence type="ECO:0000259" key="1">
    <source>
        <dbReference type="PROSITE" id="PS51729"/>
    </source>
</evidence>
<dbReference type="EMBL" id="ALPT02000097">
    <property type="protein sequence ID" value="KGA95862.1"/>
    <property type="molecule type" value="Genomic_DNA"/>
</dbReference>
<dbReference type="PANTHER" id="PTHR31435">
    <property type="entry name" value="PROTEIN NATD1"/>
    <property type="match status" value="1"/>
</dbReference>
<sequence length="92" mass="10460">MDIQKEANRHFINNENGGMIGEVIYTATDEGKVTIDHTFVNESRRGENIASELVASVVTEMKKQNKKIIPLCPFAKAEFKKKKEYQEIEASE</sequence>
<evidence type="ECO:0000313" key="2">
    <source>
        <dbReference type="EMBL" id="KGA95862.1"/>
    </source>
</evidence>
<dbReference type="PROSITE" id="PS51729">
    <property type="entry name" value="GNAT_YJDJ"/>
    <property type="match status" value="1"/>
</dbReference>
<gene>
    <name evidence="3" type="ORF">AJ85_17190</name>
    <name evidence="2" type="ORF">BALCAV_0219765</name>
</gene>
<dbReference type="Gene3D" id="3.40.630.30">
    <property type="match status" value="1"/>
</dbReference>
<evidence type="ECO:0000313" key="5">
    <source>
        <dbReference type="Proteomes" id="UP000297014"/>
    </source>
</evidence>
<dbReference type="AlphaFoldDB" id="A0A094YQX6"/>
<dbReference type="Proteomes" id="UP000002754">
    <property type="component" value="Unassembled WGS sequence"/>
</dbReference>
<dbReference type="RefSeq" id="WP_003322504.1">
    <property type="nucleotide sequence ID" value="NZ_ALPT02000097.1"/>
</dbReference>
<reference evidence="2 4" key="1">
    <citation type="journal article" date="2014" name="Genome Announc.">
        <title>Draft Genome Sequence of Bacillus alcalophilus AV1934, a Classic Alkaliphile Isolated from Human Feces in 1934.</title>
        <authorList>
            <person name="Attie O."/>
            <person name="Jayaprakash A."/>
            <person name="Shah H."/>
            <person name="Paulsen I.T."/>
            <person name="Morino M."/>
            <person name="Takahashi Y."/>
            <person name="Narumi I."/>
            <person name="Sachidanandam R."/>
            <person name="Satoh K."/>
            <person name="Ito M."/>
            <person name="Krulwich T.A."/>
        </authorList>
    </citation>
    <scope>NUCLEOTIDE SEQUENCE [LARGE SCALE GENOMIC DNA]</scope>
    <source>
        <strain evidence="2 4">AV1934</strain>
    </source>
</reference>
<dbReference type="SUPFAM" id="SSF55729">
    <property type="entry name" value="Acyl-CoA N-acyltransferases (Nat)"/>
    <property type="match status" value="1"/>
</dbReference>
<protein>
    <submittedName>
        <fullName evidence="2">GNAT family acetyltraansferase</fullName>
    </submittedName>
</protein>
<proteinExistence type="predicted"/>
<dbReference type="InterPro" id="IPR045057">
    <property type="entry name" value="Gcn5-rel_NAT"/>
</dbReference>
<accession>A0A094YQX6</accession>
<dbReference type="InterPro" id="IPR016181">
    <property type="entry name" value="Acyl_CoA_acyltransferase"/>
</dbReference>
<comment type="caution">
    <text evidence="2">The sequence shown here is derived from an EMBL/GenBank/DDBJ whole genome shotgun (WGS) entry which is preliminary data.</text>
</comment>
<evidence type="ECO:0000313" key="4">
    <source>
        <dbReference type="Proteomes" id="UP000002754"/>
    </source>
</evidence>
<evidence type="ECO:0000313" key="3">
    <source>
        <dbReference type="EMBL" id="THG92097.1"/>
    </source>
</evidence>
<keyword evidence="4" id="KW-1185">Reference proteome</keyword>
<dbReference type="eggNOG" id="COG2388">
    <property type="taxonomic scope" value="Bacteria"/>
</dbReference>
<name>A0A094YQX6_ALKAL</name>
<dbReference type="OrthoDB" id="9793389at2"/>
<dbReference type="STRING" id="1218173.BALCAV_0219765"/>
<dbReference type="Pfam" id="PF14542">
    <property type="entry name" value="Acetyltransf_CG"/>
    <property type="match status" value="1"/>
</dbReference>
<dbReference type="EMBL" id="JALP01000020">
    <property type="protein sequence ID" value="THG92097.1"/>
    <property type="molecule type" value="Genomic_DNA"/>
</dbReference>
<dbReference type="InterPro" id="IPR031165">
    <property type="entry name" value="GNAT_YJDJ"/>
</dbReference>
<reference evidence="3 5" key="2">
    <citation type="submission" date="2014-01" db="EMBL/GenBank/DDBJ databases">
        <title>Draft genome sequencing of Bacillus alcalophilus CGMCC 1.3604.</title>
        <authorList>
            <person name="Yang J."/>
            <person name="Diao L."/>
            <person name="Yang S."/>
        </authorList>
    </citation>
    <scope>NUCLEOTIDE SEQUENCE [LARGE SCALE GENOMIC DNA]</scope>
    <source>
        <strain evidence="3 5">CGMCC 1.3604</strain>
    </source>
</reference>
<feature type="domain" description="N-acetyltransferase" evidence="1">
    <location>
        <begin position="2"/>
        <end position="90"/>
    </location>
</feature>
<organism evidence="2 4">
    <name type="scientific">Alkalihalobacillus alcalophilus ATCC 27647 = CGMCC 1.3604</name>
    <dbReference type="NCBI Taxonomy" id="1218173"/>
    <lineage>
        <taxon>Bacteria</taxon>
        <taxon>Bacillati</taxon>
        <taxon>Bacillota</taxon>
        <taxon>Bacilli</taxon>
        <taxon>Bacillales</taxon>
        <taxon>Bacillaceae</taxon>
        <taxon>Alkalihalobacillus</taxon>
    </lineage>
</organism>
<dbReference type="Proteomes" id="UP000297014">
    <property type="component" value="Unassembled WGS sequence"/>
</dbReference>
<dbReference type="PANTHER" id="PTHR31435:SF10">
    <property type="entry name" value="BSR4717 PROTEIN"/>
    <property type="match status" value="1"/>
</dbReference>